<dbReference type="Gene3D" id="2.60.120.10">
    <property type="entry name" value="Jelly Rolls"/>
    <property type="match status" value="1"/>
</dbReference>
<proteinExistence type="predicted"/>
<evidence type="ECO:0000313" key="3">
    <source>
        <dbReference type="Proteomes" id="UP001500618"/>
    </source>
</evidence>
<dbReference type="PANTHER" id="PTHR40112:SF1">
    <property type="entry name" value="H2HPP ISOMERASE"/>
    <property type="match status" value="1"/>
</dbReference>
<comment type="caution">
    <text evidence="2">The sequence shown here is derived from an EMBL/GenBank/DDBJ whole genome shotgun (WGS) entry which is preliminary data.</text>
</comment>
<organism evidence="2 3">
    <name type="scientific">Fodinicola feengrottensis</name>
    <dbReference type="NCBI Taxonomy" id="435914"/>
    <lineage>
        <taxon>Bacteria</taxon>
        <taxon>Bacillati</taxon>
        <taxon>Actinomycetota</taxon>
        <taxon>Actinomycetes</taxon>
        <taxon>Mycobacteriales</taxon>
        <taxon>Fodinicola</taxon>
    </lineage>
</organism>
<keyword evidence="3" id="KW-1185">Reference proteome</keyword>
<sequence>MRELAEVGRREIWDGVTARMVEGERMTLAIIEIAAGKHVPEHVHDNEQIGFVIEGTVTFTVGDQTRVLGPGGSWRILSNVPHHAEVGPEGAVVAEAYAPGRADWANLPLLGPATPIWPHQA</sequence>
<dbReference type="InterPro" id="IPR014710">
    <property type="entry name" value="RmlC-like_jellyroll"/>
</dbReference>
<dbReference type="PANTHER" id="PTHR40112">
    <property type="entry name" value="H2HPP ISOMERASE"/>
    <property type="match status" value="1"/>
</dbReference>
<dbReference type="EMBL" id="BAAANY010000002">
    <property type="protein sequence ID" value="GAA1661576.1"/>
    <property type="molecule type" value="Genomic_DNA"/>
</dbReference>
<gene>
    <name evidence="2" type="ORF">GCM10009765_08880</name>
</gene>
<dbReference type="SUPFAM" id="SSF51182">
    <property type="entry name" value="RmlC-like cupins"/>
    <property type="match status" value="1"/>
</dbReference>
<evidence type="ECO:0000313" key="2">
    <source>
        <dbReference type="EMBL" id="GAA1661576.1"/>
    </source>
</evidence>
<dbReference type="RefSeq" id="WP_163567285.1">
    <property type="nucleotide sequence ID" value="NZ_BAAANY010000002.1"/>
</dbReference>
<accession>A0ABN2FXF7</accession>
<dbReference type="CDD" id="cd02238">
    <property type="entry name" value="cupin_KdgF"/>
    <property type="match status" value="1"/>
</dbReference>
<evidence type="ECO:0000259" key="1">
    <source>
        <dbReference type="Pfam" id="PF07883"/>
    </source>
</evidence>
<name>A0ABN2FXF7_9ACTN</name>
<dbReference type="InterPro" id="IPR052535">
    <property type="entry name" value="Bacilysin_H2HPP_isomerase"/>
</dbReference>
<protein>
    <recommendedName>
        <fullName evidence="1">Cupin type-2 domain-containing protein</fullName>
    </recommendedName>
</protein>
<feature type="domain" description="Cupin type-2" evidence="1">
    <location>
        <begin position="30"/>
        <end position="84"/>
    </location>
</feature>
<dbReference type="InterPro" id="IPR013096">
    <property type="entry name" value="Cupin_2"/>
</dbReference>
<dbReference type="Proteomes" id="UP001500618">
    <property type="component" value="Unassembled WGS sequence"/>
</dbReference>
<reference evidence="2 3" key="1">
    <citation type="journal article" date="2019" name="Int. J. Syst. Evol. Microbiol.">
        <title>The Global Catalogue of Microorganisms (GCM) 10K type strain sequencing project: providing services to taxonomists for standard genome sequencing and annotation.</title>
        <authorList>
            <consortium name="The Broad Institute Genomics Platform"/>
            <consortium name="The Broad Institute Genome Sequencing Center for Infectious Disease"/>
            <person name="Wu L."/>
            <person name="Ma J."/>
        </authorList>
    </citation>
    <scope>NUCLEOTIDE SEQUENCE [LARGE SCALE GENOMIC DNA]</scope>
    <source>
        <strain evidence="2 3">JCM 14718</strain>
    </source>
</reference>
<dbReference type="InterPro" id="IPR011051">
    <property type="entry name" value="RmlC_Cupin_sf"/>
</dbReference>
<dbReference type="Pfam" id="PF07883">
    <property type="entry name" value="Cupin_2"/>
    <property type="match status" value="1"/>
</dbReference>